<feature type="transmembrane region" description="Helical" evidence="1">
    <location>
        <begin position="204"/>
        <end position="227"/>
    </location>
</feature>
<accession>A0AAV1N0W6</accession>
<feature type="transmembrane region" description="Helical" evidence="1">
    <location>
        <begin position="46"/>
        <end position="66"/>
    </location>
</feature>
<organism evidence="2 3">
    <name type="scientific">Scomber scombrus</name>
    <name type="common">Atlantic mackerel</name>
    <name type="synonym">Scomber vernalis</name>
    <dbReference type="NCBI Taxonomy" id="13677"/>
    <lineage>
        <taxon>Eukaryota</taxon>
        <taxon>Metazoa</taxon>
        <taxon>Chordata</taxon>
        <taxon>Craniata</taxon>
        <taxon>Vertebrata</taxon>
        <taxon>Euteleostomi</taxon>
        <taxon>Actinopterygii</taxon>
        <taxon>Neopterygii</taxon>
        <taxon>Teleostei</taxon>
        <taxon>Neoteleostei</taxon>
        <taxon>Acanthomorphata</taxon>
        <taxon>Pelagiaria</taxon>
        <taxon>Scombriformes</taxon>
        <taxon>Scombridae</taxon>
        <taxon>Scomber</taxon>
    </lineage>
</organism>
<protein>
    <submittedName>
        <fullName evidence="2">Transmembrane protein 272-like</fullName>
    </submittedName>
</protein>
<name>A0AAV1N0W6_SCOSC</name>
<evidence type="ECO:0000313" key="3">
    <source>
        <dbReference type="Proteomes" id="UP001314229"/>
    </source>
</evidence>
<proteinExistence type="predicted"/>
<keyword evidence="1" id="KW-1133">Transmembrane helix</keyword>
<sequence>MPGYDEIPKLPKPVAVCFQVIFSIMPITQLAIGAKYLHECPQQPNIPVYLLVSGVISLLLPALSILCQTSCFWDNVNIFGCLSFLVSLFCTGWFIAGNVWIYSIYEPNYNKTISVDSASMGLYCDKTLYLFAFWTTTLGYILFGLLIMACFCTCLCLGAKYQFDCPQQRYIPIYLLVSGVVTLLLAMLSVLPCCAYFGNQSQTWSCLVCLFFFGWFIAGSVWIYSIYEPNYDKTVDRHG</sequence>
<reference evidence="2 3" key="1">
    <citation type="submission" date="2024-01" db="EMBL/GenBank/DDBJ databases">
        <authorList>
            <person name="Alioto T."/>
            <person name="Alioto T."/>
            <person name="Gomez Garrido J."/>
        </authorList>
    </citation>
    <scope>NUCLEOTIDE SEQUENCE [LARGE SCALE GENOMIC DNA]</scope>
</reference>
<keyword evidence="1" id="KW-0472">Membrane</keyword>
<feature type="transmembrane region" description="Helical" evidence="1">
    <location>
        <begin position="171"/>
        <end position="198"/>
    </location>
</feature>
<feature type="transmembrane region" description="Helical" evidence="1">
    <location>
        <begin position="138"/>
        <end position="159"/>
    </location>
</feature>
<gene>
    <name evidence="2" type="ORF">FSCOSCO3_A004091</name>
</gene>
<dbReference type="Proteomes" id="UP001314229">
    <property type="component" value="Unassembled WGS sequence"/>
</dbReference>
<feature type="transmembrane region" description="Helical" evidence="1">
    <location>
        <begin position="78"/>
        <end position="101"/>
    </location>
</feature>
<keyword evidence="1 2" id="KW-0812">Transmembrane</keyword>
<comment type="caution">
    <text evidence="2">The sequence shown here is derived from an EMBL/GenBank/DDBJ whole genome shotgun (WGS) entry which is preliminary data.</text>
</comment>
<dbReference type="AlphaFoldDB" id="A0AAV1N0W6"/>
<evidence type="ECO:0000313" key="2">
    <source>
        <dbReference type="EMBL" id="CAK6952913.1"/>
    </source>
</evidence>
<evidence type="ECO:0000256" key="1">
    <source>
        <dbReference type="SAM" id="Phobius"/>
    </source>
</evidence>
<dbReference type="PANTHER" id="PTHR33444:SF2">
    <property type="entry name" value="MARVEL DOMAIN-CONTAINING PROTEIN"/>
    <property type="match status" value="1"/>
</dbReference>
<dbReference type="EMBL" id="CAWUFR010000011">
    <property type="protein sequence ID" value="CAK6952913.1"/>
    <property type="molecule type" value="Genomic_DNA"/>
</dbReference>
<keyword evidence="3" id="KW-1185">Reference proteome</keyword>
<dbReference type="InterPro" id="IPR040350">
    <property type="entry name" value="TMEM272"/>
</dbReference>
<feature type="transmembrane region" description="Helical" evidence="1">
    <location>
        <begin position="12"/>
        <end position="34"/>
    </location>
</feature>
<dbReference type="PANTHER" id="PTHR33444">
    <property type="entry name" value="SI:DKEY-19B23.12-RELATED"/>
    <property type="match status" value="1"/>
</dbReference>